<organism evidence="1">
    <name type="scientific">Oikopleura dioica</name>
    <name type="common">Tunicate</name>
    <dbReference type="NCBI Taxonomy" id="34765"/>
    <lineage>
        <taxon>Eukaryota</taxon>
        <taxon>Metazoa</taxon>
        <taxon>Chordata</taxon>
        <taxon>Tunicata</taxon>
        <taxon>Appendicularia</taxon>
        <taxon>Copelata</taxon>
        <taxon>Oikopleuridae</taxon>
        <taxon>Oikopleura</taxon>
    </lineage>
</organism>
<gene>
    <name evidence="1" type="ORF">GSOID_T00025605001</name>
</gene>
<accession>E4Y7T8</accession>
<dbReference type="EMBL" id="FN654313">
    <property type="protein sequence ID" value="CBY31688.1"/>
    <property type="molecule type" value="Genomic_DNA"/>
</dbReference>
<dbReference type="AlphaFoldDB" id="E4Y7T8"/>
<reference evidence="1" key="1">
    <citation type="journal article" date="2010" name="Science">
        <title>Plasticity of animal genome architecture unmasked by rapid evolution of a pelagic tunicate.</title>
        <authorList>
            <person name="Denoeud F."/>
            <person name="Henriet S."/>
            <person name="Mungpakdee S."/>
            <person name="Aury J.M."/>
            <person name="Da Silva C."/>
            <person name="Brinkmann H."/>
            <person name="Mikhaleva J."/>
            <person name="Olsen L.C."/>
            <person name="Jubin C."/>
            <person name="Canestro C."/>
            <person name="Bouquet J.M."/>
            <person name="Danks G."/>
            <person name="Poulain J."/>
            <person name="Campsteijn C."/>
            <person name="Adamski M."/>
            <person name="Cross I."/>
            <person name="Yadetie F."/>
            <person name="Muffato M."/>
            <person name="Louis A."/>
            <person name="Butcher S."/>
            <person name="Tsagkogeorga G."/>
            <person name="Konrad A."/>
            <person name="Singh S."/>
            <person name="Jensen M.F."/>
            <person name="Cong E.H."/>
            <person name="Eikeseth-Otteraa H."/>
            <person name="Noel B."/>
            <person name="Anthouard V."/>
            <person name="Porcel B.M."/>
            <person name="Kachouri-Lafond R."/>
            <person name="Nishino A."/>
            <person name="Ugolini M."/>
            <person name="Chourrout P."/>
            <person name="Nishida H."/>
            <person name="Aasland R."/>
            <person name="Huzurbazar S."/>
            <person name="Westhof E."/>
            <person name="Delsuc F."/>
            <person name="Lehrach H."/>
            <person name="Reinhardt R."/>
            <person name="Weissenbach J."/>
            <person name="Roy S.W."/>
            <person name="Artiguenave F."/>
            <person name="Postlethwait J.H."/>
            <person name="Manak J.R."/>
            <person name="Thompson E.M."/>
            <person name="Jaillon O."/>
            <person name="Du Pasquier L."/>
            <person name="Boudinot P."/>
            <person name="Liberles D.A."/>
            <person name="Volff J.N."/>
            <person name="Philippe H."/>
            <person name="Lenhard B."/>
            <person name="Roest Crollius H."/>
            <person name="Wincker P."/>
            <person name="Chourrout D."/>
        </authorList>
    </citation>
    <scope>NUCLEOTIDE SEQUENCE [LARGE SCALE GENOMIC DNA]</scope>
</reference>
<protein>
    <submittedName>
        <fullName evidence="1">Uncharacterized protein</fullName>
    </submittedName>
</protein>
<sequence>MFVFNRKIFLKLIKSPLISSTDKRSRFRGYTPEQIREILANLKSWTRLTEKRQGKTSGVIVYLSGLICNQPEKVFDDFTRGRELAEKRLQIERKLALFLRVENFGFRLENQFVLEEKLGQREARTGLSQLLESTELEELDEPVINVESHLEEPEINEESLEESQTENSVAEVLIDDEVFELTQLEEPEINEESQLEELEESQADMSVAEVLVDDEGVEKEVTVDEAVVEELENETENSDNEECSVLNIFEQSGKLPIDPKGGRRTTWSCKFIQQSIELLSSGESASSCLKFFTSLAKHYPELLGEGKKVPAISWFERLRDGLPFLNAEHTKDVILSGKRFSLASDGAAMLDASKSMAVGLLNEEGRLHLLKIKKSQGGTGEEVAAQMLECINETGVARILKDKIELLMSDQEAAQLKANGIVASQLTSEDNGEAPKTLTCAMHSVANCCSNSRKALQEVCPDAATLLDDIKCVYAKPKKSGYCQQDGRKDLLLLLKELDDCKKRIFTHDLDLGTTAETRLIDGAKLMSQSEESRLTVDEIERRFLNVTAAARKKRLNAVAIAVVEGSRKKYQKDYDLLKKITLPDDRKITCSNRALESSFSTLKGFEEKLKSLGQSKLYAVGQAKFNKLHEWLALQPKERREQLLMGALRDRKKQADERKRRSIEDDRISLASIPKRFK</sequence>
<proteinExistence type="predicted"/>
<dbReference type="Proteomes" id="UP000011014">
    <property type="component" value="Unassembled WGS sequence"/>
</dbReference>
<evidence type="ECO:0000313" key="1">
    <source>
        <dbReference type="EMBL" id="CBY31688.1"/>
    </source>
</evidence>
<name>E4Y7T8_OIKDI</name>